<name>A0A809RTW9_9PROT</name>
<feature type="domain" description="Phosphatidic acid phosphatase type 2/haloperoxidase" evidence="8">
    <location>
        <begin position="55"/>
        <end position="164"/>
    </location>
</feature>
<dbReference type="GO" id="GO:0016787">
    <property type="term" value="F:hydrolase activity"/>
    <property type="evidence" value="ECO:0007669"/>
    <property type="project" value="UniProtKB-KW"/>
</dbReference>
<evidence type="ECO:0000256" key="2">
    <source>
        <dbReference type="ARBA" id="ARBA00022475"/>
    </source>
</evidence>
<evidence type="ECO:0000256" key="6">
    <source>
        <dbReference type="ARBA" id="ARBA00023136"/>
    </source>
</evidence>
<dbReference type="GO" id="GO:0005886">
    <property type="term" value="C:plasma membrane"/>
    <property type="evidence" value="ECO:0007669"/>
    <property type="project" value="UniProtKB-SubCell"/>
</dbReference>
<dbReference type="AlphaFoldDB" id="A0A809RTW9"/>
<evidence type="ECO:0000256" key="7">
    <source>
        <dbReference type="SAM" id="Phobius"/>
    </source>
</evidence>
<keyword evidence="10" id="KW-1185">Reference proteome</keyword>
<reference evidence="10" key="1">
    <citation type="submission" date="2019-11" db="EMBL/GenBank/DDBJ databases">
        <title>Isolation and characterization of a novel species in the genus Sulfuriferula.</title>
        <authorList>
            <person name="Mochizuki J."/>
            <person name="Kojima H."/>
            <person name="Fukui M."/>
        </authorList>
    </citation>
    <scope>NUCLEOTIDE SEQUENCE [LARGE SCALE GENOMIC DNA]</scope>
    <source>
        <strain evidence="10">SGTM</strain>
    </source>
</reference>
<proteinExistence type="predicted"/>
<evidence type="ECO:0000259" key="8">
    <source>
        <dbReference type="SMART" id="SM00014"/>
    </source>
</evidence>
<evidence type="ECO:0000256" key="1">
    <source>
        <dbReference type="ARBA" id="ARBA00004651"/>
    </source>
</evidence>
<dbReference type="Gene3D" id="1.20.144.10">
    <property type="entry name" value="Phosphatidic acid phosphatase type 2/haloperoxidase"/>
    <property type="match status" value="1"/>
</dbReference>
<keyword evidence="4" id="KW-0378">Hydrolase</keyword>
<feature type="transmembrane region" description="Helical" evidence="7">
    <location>
        <begin position="53"/>
        <end position="73"/>
    </location>
</feature>
<feature type="transmembrane region" description="Helical" evidence="7">
    <location>
        <begin position="27"/>
        <end position="47"/>
    </location>
</feature>
<dbReference type="EMBL" id="AP021881">
    <property type="protein sequence ID" value="BBP02351.1"/>
    <property type="molecule type" value="Genomic_DNA"/>
</dbReference>
<gene>
    <name evidence="9" type="ORF">SFSGTM_30590</name>
</gene>
<organism evidence="9 10">
    <name type="scientific">Sulfuriferula nivalis</name>
    <dbReference type="NCBI Taxonomy" id="2675298"/>
    <lineage>
        <taxon>Bacteria</taxon>
        <taxon>Pseudomonadati</taxon>
        <taxon>Pseudomonadota</taxon>
        <taxon>Betaproteobacteria</taxon>
        <taxon>Nitrosomonadales</taxon>
        <taxon>Sulfuricellaceae</taxon>
        <taxon>Sulfuriferula</taxon>
    </lineage>
</organism>
<feature type="transmembrane region" description="Helical" evidence="7">
    <location>
        <begin position="149"/>
        <end position="166"/>
    </location>
</feature>
<accession>A0A809RTW9</accession>
<comment type="subcellular location">
    <subcellularLocation>
        <location evidence="1">Cell membrane</location>
        <topology evidence="1">Multi-pass membrane protein</topology>
    </subcellularLocation>
</comment>
<evidence type="ECO:0000256" key="4">
    <source>
        <dbReference type="ARBA" id="ARBA00022801"/>
    </source>
</evidence>
<dbReference type="InterPro" id="IPR036938">
    <property type="entry name" value="PAP2/HPO_sf"/>
</dbReference>
<dbReference type="Proteomes" id="UP000463939">
    <property type="component" value="Chromosome"/>
</dbReference>
<dbReference type="SUPFAM" id="SSF48317">
    <property type="entry name" value="Acid phosphatase/Vanadium-dependent haloperoxidase"/>
    <property type="match status" value="1"/>
</dbReference>
<dbReference type="Pfam" id="PF01569">
    <property type="entry name" value="PAP2"/>
    <property type="match status" value="1"/>
</dbReference>
<dbReference type="SMART" id="SM00014">
    <property type="entry name" value="acidPPc"/>
    <property type="match status" value="1"/>
</dbReference>
<dbReference type="PANTHER" id="PTHR14969">
    <property type="entry name" value="SPHINGOSINE-1-PHOSPHATE PHOSPHOHYDROLASE"/>
    <property type="match status" value="1"/>
</dbReference>
<dbReference type="PANTHER" id="PTHR14969:SF62">
    <property type="entry name" value="DECAPRENYLPHOSPHORYL-5-PHOSPHORIBOSE PHOSPHATASE RV3807C-RELATED"/>
    <property type="match status" value="1"/>
</dbReference>
<evidence type="ECO:0000256" key="5">
    <source>
        <dbReference type="ARBA" id="ARBA00022989"/>
    </source>
</evidence>
<evidence type="ECO:0000313" key="9">
    <source>
        <dbReference type="EMBL" id="BBP02351.1"/>
    </source>
</evidence>
<dbReference type="InterPro" id="IPR000326">
    <property type="entry name" value="PAP2/HPO"/>
</dbReference>
<dbReference type="KEGG" id="sniv:SFSGTM_30590"/>
<keyword evidence="2" id="KW-1003">Cell membrane</keyword>
<keyword evidence="3 7" id="KW-0812">Transmembrane</keyword>
<keyword evidence="5 7" id="KW-1133">Transmembrane helix</keyword>
<evidence type="ECO:0000313" key="10">
    <source>
        <dbReference type="Proteomes" id="UP000463939"/>
    </source>
</evidence>
<evidence type="ECO:0000256" key="3">
    <source>
        <dbReference type="ARBA" id="ARBA00022692"/>
    </source>
</evidence>
<sequence>MGEHEAGLTQRFNRVERYPAIVRAFQIISRLGDGVFWYTLMIVLYVVNGKAALPVIIQMIAAGLTATLIYKWLKQKTLRPRPHHQFGHIHCLTAPLDRFSFPSGHTLHAVTFSLVAIYYYPMLGGLLIPFTLAVAASRLVLGLHYPTDVLAGFVLGSLVASVSFMVF</sequence>
<keyword evidence="6 7" id="KW-0472">Membrane</keyword>
<protein>
    <submittedName>
        <fullName evidence="9">Phosphatase PAP2 family protein</fullName>
    </submittedName>
</protein>
<feature type="transmembrane region" description="Helical" evidence="7">
    <location>
        <begin position="117"/>
        <end position="137"/>
    </location>
</feature>